<sequence length="146" mass="15574">MKSFLVVASLIAACFAQGIQIGAPLPGSNIPANTNFTVEVDRPESLTGSEEVAIIIAMTSCPDTGCDDPTFNVANDIGIVLYEGPYNPQFDNSSPPDHKPPYQNFTFPVPRNFADGSEVMLSVTHLSIVAAGSILFEIKNETLNVV</sequence>
<protein>
    <submittedName>
        <fullName evidence="2">Uncharacterized protein</fullName>
    </submittedName>
</protein>
<organism evidence="2 3">
    <name type="scientific">Obba rivulosa</name>
    <dbReference type="NCBI Taxonomy" id="1052685"/>
    <lineage>
        <taxon>Eukaryota</taxon>
        <taxon>Fungi</taxon>
        <taxon>Dikarya</taxon>
        <taxon>Basidiomycota</taxon>
        <taxon>Agaricomycotina</taxon>
        <taxon>Agaricomycetes</taxon>
        <taxon>Polyporales</taxon>
        <taxon>Gelatoporiaceae</taxon>
        <taxon>Obba</taxon>
    </lineage>
</organism>
<dbReference type="OrthoDB" id="2841294at2759"/>
<gene>
    <name evidence="2" type="ORF">OBBRIDRAFT_836575</name>
</gene>
<proteinExistence type="predicted"/>
<name>A0A8E2DMU1_9APHY</name>
<dbReference type="Proteomes" id="UP000250043">
    <property type="component" value="Unassembled WGS sequence"/>
</dbReference>
<evidence type="ECO:0000313" key="3">
    <source>
        <dbReference type="Proteomes" id="UP000250043"/>
    </source>
</evidence>
<dbReference type="AlphaFoldDB" id="A0A8E2DMU1"/>
<keyword evidence="3" id="KW-1185">Reference proteome</keyword>
<dbReference type="Pfam" id="PF19271">
    <property type="entry name" value="Nis1"/>
    <property type="match status" value="1"/>
</dbReference>
<reference evidence="2 3" key="1">
    <citation type="submission" date="2016-07" db="EMBL/GenBank/DDBJ databases">
        <title>Draft genome of the white-rot fungus Obba rivulosa 3A-2.</title>
        <authorList>
            <consortium name="DOE Joint Genome Institute"/>
            <person name="Miettinen O."/>
            <person name="Riley R."/>
            <person name="Acob R."/>
            <person name="Barry K."/>
            <person name="Cullen D."/>
            <person name="De Vries R."/>
            <person name="Hainaut M."/>
            <person name="Hatakka A."/>
            <person name="Henrissat B."/>
            <person name="Hilden K."/>
            <person name="Kuo R."/>
            <person name="Labutti K."/>
            <person name="Lipzen A."/>
            <person name="Makela M.R."/>
            <person name="Sandor L."/>
            <person name="Spatafora J.W."/>
            <person name="Grigoriev I.V."/>
            <person name="Hibbett D.S."/>
        </authorList>
    </citation>
    <scope>NUCLEOTIDE SEQUENCE [LARGE SCALE GENOMIC DNA]</scope>
    <source>
        <strain evidence="2 3">3A-2</strain>
    </source>
</reference>
<feature type="signal peptide" evidence="1">
    <location>
        <begin position="1"/>
        <end position="16"/>
    </location>
</feature>
<evidence type="ECO:0000256" key="1">
    <source>
        <dbReference type="SAM" id="SignalP"/>
    </source>
</evidence>
<feature type="chain" id="PRO_5034649609" evidence="1">
    <location>
        <begin position="17"/>
        <end position="146"/>
    </location>
</feature>
<dbReference type="InterPro" id="IPR045469">
    <property type="entry name" value="Nis1"/>
</dbReference>
<dbReference type="EMBL" id="KV722452">
    <property type="protein sequence ID" value="OCH88453.1"/>
    <property type="molecule type" value="Genomic_DNA"/>
</dbReference>
<keyword evidence="1" id="KW-0732">Signal</keyword>
<evidence type="ECO:0000313" key="2">
    <source>
        <dbReference type="EMBL" id="OCH88453.1"/>
    </source>
</evidence>
<accession>A0A8E2DMU1</accession>